<comment type="subcellular location">
    <subcellularLocation>
        <location evidence="1 9">Mitochondrion inner membrane</location>
        <topology evidence="1 9">Multi-pass membrane protein</topology>
    </subcellularLocation>
</comment>
<keyword evidence="6" id="KW-1133">Transmembrane helix</keyword>
<evidence type="ECO:0000256" key="5">
    <source>
        <dbReference type="ARBA" id="ARBA00022792"/>
    </source>
</evidence>
<comment type="subunit">
    <text evidence="9">Component of the TIM22 complex.</text>
</comment>
<name>A0A433D800_9FUNG</name>
<evidence type="ECO:0000256" key="3">
    <source>
        <dbReference type="ARBA" id="ARBA00020722"/>
    </source>
</evidence>
<keyword evidence="9" id="KW-0653">Protein transport</keyword>
<keyword evidence="11" id="KW-1185">Reference proteome</keyword>
<dbReference type="AlphaFoldDB" id="A0A433D800"/>
<evidence type="ECO:0000313" key="10">
    <source>
        <dbReference type="EMBL" id="RUP46997.1"/>
    </source>
</evidence>
<evidence type="ECO:0000256" key="7">
    <source>
        <dbReference type="ARBA" id="ARBA00023128"/>
    </source>
</evidence>
<keyword evidence="7 9" id="KW-0496">Mitochondrion</keyword>
<dbReference type="InterPro" id="IPR039175">
    <property type="entry name" value="TIM22"/>
</dbReference>
<dbReference type="Pfam" id="PF02466">
    <property type="entry name" value="Tim17"/>
    <property type="match status" value="1"/>
</dbReference>
<dbReference type="GO" id="GO:0045039">
    <property type="term" value="P:protein insertion into mitochondrial inner membrane"/>
    <property type="evidence" value="ECO:0007669"/>
    <property type="project" value="UniProtKB-UniRule"/>
</dbReference>
<dbReference type="GO" id="GO:0042721">
    <property type="term" value="C:TIM22 mitochondrial import inner membrane insertion complex"/>
    <property type="evidence" value="ECO:0007669"/>
    <property type="project" value="UniProtKB-UniRule"/>
</dbReference>
<evidence type="ECO:0000256" key="2">
    <source>
        <dbReference type="ARBA" id="ARBA00008444"/>
    </source>
</evidence>
<keyword evidence="8" id="KW-0472">Membrane</keyword>
<dbReference type="Proteomes" id="UP000268093">
    <property type="component" value="Unassembled WGS sequence"/>
</dbReference>
<evidence type="ECO:0000256" key="1">
    <source>
        <dbReference type="ARBA" id="ARBA00004448"/>
    </source>
</evidence>
<evidence type="ECO:0000256" key="8">
    <source>
        <dbReference type="ARBA" id="ARBA00023136"/>
    </source>
</evidence>
<proteinExistence type="inferred from homology"/>
<accession>A0A433D800</accession>
<dbReference type="OrthoDB" id="75343at2759"/>
<evidence type="ECO:0000313" key="11">
    <source>
        <dbReference type="Proteomes" id="UP000268093"/>
    </source>
</evidence>
<keyword evidence="9" id="KW-0813">Transport</keyword>
<evidence type="ECO:0000256" key="6">
    <source>
        <dbReference type="ARBA" id="ARBA00022989"/>
    </source>
</evidence>
<sequence>MSSPFYSPIGRPPPTDMEKQIQMIQDGMQSCPFKFASAGVIGFGLGAAFGLVMSSFEYSNPSLDLEATVKQTTGQQIKSAFKDMGTRSYSMAKNFAVVGAIFSGTECIIESYRAKNDTINGTAAGCITGGVLAARAGPQAAALGCAGFAAFSTAIEWYMRRDP</sequence>
<comment type="function">
    <text evidence="9">Essential core component of the TIM22 complex, a complex that mediates the import and insertion of multi-pass transmembrane proteins into the mitochondrial inner membrane. In the TIM22 complex, it constitutes the voltage-activated and signal-gated channel. Forms a twin-pore translocase that uses the membrane potential as external driving force in 2 voltage-dependent steps.</text>
</comment>
<evidence type="ECO:0000256" key="4">
    <source>
        <dbReference type="ARBA" id="ARBA00022692"/>
    </source>
</evidence>
<dbReference type="GO" id="GO:0030943">
    <property type="term" value="F:mitochondrion targeting sequence binding"/>
    <property type="evidence" value="ECO:0007669"/>
    <property type="project" value="TreeGrafter"/>
</dbReference>
<evidence type="ECO:0000256" key="9">
    <source>
        <dbReference type="RuleBase" id="RU367038"/>
    </source>
</evidence>
<gene>
    <name evidence="10" type="ORF">BC936DRAFT_146251</name>
</gene>
<dbReference type="EMBL" id="RBNI01005086">
    <property type="protein sequence ID" value="RUP46997.1"/>
    <property type="molecule type" value="Genomic_DNA"/>
</dbReference>
<organism evidence="10 11">
    <name type="scientific">Jimgerdemannia flammicorona</name>
    <dbReference type="NCBI Taxonomy" id="994334"/>
    <lineage>
        <taxon>Eukaryota</taxon>
        <taxon>Fungi</taxon>
        <taxon>Fungi incertae sedis</taxon>
        <taxon>Mucoromycota</taxon>
        <taxon>Mucoromycotina</taxon>
        <taxon>Endogonomycetes</taxon>
        <taxon>Endogonales</taxon>
        <taxon>Endogonaceae</taxon>
        <taxon>Jimgerdemannia</taxon>
    </lineage>
</organism>
<dbReference type="PANTHER" id="PTHR14110:SF0">
    <property type="entry name" value="MITOCHONDRIAL IMPORT INNER MEMBRANE TRANSLOCASE SUBUNIT TIM22"/>
    <property type="match status" value="1"/>
</dbReference>
<protein>
    <recommendedName>
        <fullName evidence="3 9">Mitochondrial import inner membrane translocase subunit TIM22</fullName>
    </recommendedName>
</protein>
<reference evidence="10 11" key="1">
    <citation type="journal article" date="2018" name="New Phytol.">
        <title>Phylogenomics of Endogonaceae and evolution of mycorrhizas within Mucoromycota.</title>
        <authorList>
            <person name="Chang Y."/>
            <person name="Desiro A."/>
            <person name="Na H."/>
            <person name="Sandor L."/>
            <person name="Lipzen A."/>
            <person name="Clum A."/>
            <person name="Barry K."/>
            <person name="Grigoriev I.V."/>
            <person name="Martin F.M."/>
            <person name="Stajich J.E."/>
            <person name="Smith M.E."/>
            <person name="Bonito G."/>
            <person name="Spatafora J.W."/>
        </authorList>
    </citation>
    <scope>NUCLEOTIDE SEQUENCE [LARGE SCALE GENOMIC DNA]</scope>
    <source>
        <strain evidence="10 11">GMNB39</strain>
    </source>
</reference>
<comment type="caution">
    <text evidence="10">The sequence shown here is derived from an EMBL/GenBank/DDBJ whole genome shotgun (WGS) entry which is preliminary data.</text>
</comment>
<keyword evidence="4" id="KW-0812">Transmembrane</keyword>
<dbReference type="PANTHER" id="PTHR14110">
    <property type="entry name" value="MITOCHONDRIAL IMPORT INNER MEMBRANE TRANSLOCASE SUBUNIT TIM22"/>
    <property type="match status" value="1"/>
</dbReference>
<keyword evidence="9" id="KW-0811">Translocation</keyword>
<keyword evidence="5 9" id="KW-0999">Mitochondrion inner membrane</keyword>
<dbReference type="GO" id="GO:0008320">
    <property type="term" value="F:protein transmembrane transporter activity"/>
    <property type="evidence" value="ECO:0007669"/>
    <property type="project" value="UniProtKB-UniRule"/>
</dbReference>
<comment type="similarity">
    <text evidence="2 9">Belongs to the Tim17/Tim22/Tim23 family.</text>
</comment>